<dbReference type="HAMAP" id="MF_03198">
    <property type="entry name" value="Methyltr_EFM6"/>
    <property type="match status" value="1"/>
</dbReference>
<dbReference type="STRING" id="1442371.A0A0D2JP07"/>
<keyword evidence="1" id="KW-0949">S-adenosyl-L-methionine</keyword>
<dbReference type="AlphaFoldDB" id="A0A0D2JP07"/>
<dbReference type="EMBL" id="KN848108">
    <property type="protein sequence ID" value="KIX92214.1"/>
    <property type="molecule type" value="Genomic_DNA"/>
</dbReference>
<dbReference type="Proteomes" id="UP000053411">
    <property type="component" value="Unassembled WGS sequence"/>
</dbReference>
<gene>
    <name evidence="1" type="primary">EFM6</name>
    <name evidence="2" type="ORF">Z520_12095</name>
</gene>
<comment type="function">
    <text evidence="1">S-adenosyl-L-methionine-dependent protein-lysine N-methyltransferase that methylates elongation factor 1-alpha.</text>
</comment>
<protein>
    <recommendedName>
        <fullName evidence="1">Protein-lysine N-methyltransferase EFM6</fullName>
        <ecNumber evidence="1">2.1.1.-</ecNumber>
    </recommendedName>
    <alternativeName>
        <fullName evidence="1">Elongation factor methyltransferase 6</fullName>
    </alternativeName>
</protein>
<organism evidence="2 3">
    <name type="scientific">Fonsecaea multimorphosa CBS 102226</name>
    <dbReference type="NCBI Taxonomy" id="1442371"/>
    <lineage>
        <taxon>Eukaryota</taxon>
        <taxon>Fungi</taxon>
        <taxon>Dikarya</taxon>
        <taxon>Ascomycota</taxon>
        <taxon>Pezizomycotina</taxon>
        <taxon>Eurotiomycetes</taxon>
        <taxon>Chaetothyriomycetidae</taxon>
        <taxon>Chaetothyriales</taxon>
        <taxon>Herpotrichiellaceae</taxon>
        <taxon>Fonsecaea</taxon>
    </lineage>
</organism>
<dbReference type="VEuPathDB" id="FungiDB:Z520_12095"/>
<dbReference type="Gene3D" id="3.40.50.150">
    <property type="entry name" value="Vaccinia Virus protein VP39"/>
    <property type="match status" value="1"/>
</dbReference>
<sequence length="247" mass="27606">MPASRSPSPENNVFAFSTTLIPERDSKKPATTSLTFDNLLPSNTPLLLHEDLQEGCGGQLWPAGMVLAKYMLKHHRTGSLRGKSVVEIGAGGGLVGLALALGCEDFDDGHKIYITDQIPMLALMRKNIALNKLEDKVVAEVYDWGTAPPPTILSPGTQQHPDIVLAADCVYFEPAFPLLLQTLTDLVGPETTCYFCFKKRRKADMRFIRDMMKNFHVDYVEYDGREADQKEGIFLYAVRRKTKEQKQ</sequence>
<keyword evidence="1" id="KW-0963">Cytoplasm</keyword>
<accession>A0A0D2JP07</accession>
<feature type="binding site" evidence="1">
    <location>
        <position position="61"/>
    </location>
    <ligand>
        <name>S-adenosyl-L-methionine</name>
        <dbReference type="ChEBI" id="CHEBI:59789"/>
    </ligand>
</feature>
<evidence type="ECO:0000313" key="3">
    <source>
        <dbReference type="Proteomes" id="UP000053411"/>
    </source>
</evidence>
<comment type="subcellular location">
    <subcellularLocation>
        <location evidence="1">Cytoplasm</location>
    </subcellularLocation>
</comment>
<dbReference type="GeneID" id="27717841"/>
<dbReference type="GO" id="GO:0016279">
    <property type="term" value="F:protein-lysine N-methyltransferase activity"/>
    <property type="evidence" value="ECO:0007669"/>
    <property type="project" value="UniProtKB-UniRule"/>
</dbReference>
<name>A0A0D2JP07_9EURO</name>
<proteinExistence type="inferred from homology"/>
<dbReference type="PANTHER" id="PTHR14614:SF152">
    <property type="entry name" value="PROTEIN-LYSINE N-METHYLTRANSFERASE EFM6"/>
    <property type="match status" value="1"/>
</dbReference>
<feature type="binding site" evidence="1">
    <location>
        <begin position="89"/>
        <end position="91"/>
    </location>
    <ligand>
        <name>S-adenosyl-L-methionine</name>
        <dbReference type="ChEBI" id="CHEBI:59789"/>
    </ligand>
</feature>
<dbReference type="InterPro" id="IPR029063">
    <property type="entry name" value="SAM-dependent_MTases_sf"/>
</dbReference>
<dbReference type="EC" id="2.1.1.-" evidence="1"/>
<feature type="binding site" evidence="1">
    <location>
        <position position="144"/>
    </location>
    <ligand>
        <name>S-adenosyl-L-methionine</name>
        <dbReference type="ChEBI" id="CHEBI:59789"/>
    </ligand>
</feature>
<keyword evidence="3" id="KW-1185">Reference proteome</keyword>
<keyword evidence="1" id="KW-0808">Transferase</keyword>
<dbReference type="InterPro" id="IPR019410">
    <property type="entry name" value="Methyltransf_16"/>
</dbReference>
<dbReference type="SUPFAM" id="SSF53335">
    <property type="entry name" value="S-adenosyl-L-methionine-dependent methyltransferases"/>
    <property type="match status" value="1"/>
</dbReference>
<dbReference type="GO" id="GO:0032259">
    <property type="term" value="P:methylation"/>
    <property type="evidence" value="ECO:0007669"/>
    <property type="project" value="UniProtKB-KW"/>
</dbReference>
<feature type="binding site" evidence="1">
    <location>
        <position position="167"/>
    </location>
    <ligand>
        <name>S-adenosyl-L-methionine</name>
        <dbReference type="ChEBI" id="CHEBI:59789"/>
    </ligand>
</feature>
<dbReference type="OrthoDB" id="407325at2759"/>
<evidence type="ECO:0000313" key="2">
    <source>
        <dbReference type="EMBL" id="KIX92214.1"/>
    </source>
</evidence>
<evidence type="ECO:0000256" key="1">
    <source>
        <dbReference type="HAMAP-Rule" id="MF_03198"/>
    </source>
</evidence>
<dbReference type="RefSeq" id="XP_016626337.1">
    <property type="nucleotide sequence ID" value="XM_016782582.1"/>
</dbReference>
<reference evidence="2 3" key="1">
    <citation type="submission" date="2015-01" db="EMBL/GenBank/DDBJ databases">
        <title>The Genome Sequence of Fonsecaea multimorphosa CBS 102226.</title>
        <authorList>
            <consortium name="The Broad Institute Genomics Platform"/>
            <person name="Cuomo C."/>
            <person name="de Hoog S."/>
            <person name="Gorbushina A."/>
            <person name="Stielow B."/>
            <person name="Teixiera M."/>
            <person name="Abouelleil A."/>
            <person name="Chapman S.B."/>
            <person name="Priest M."/>
            <person name="Young S.K."/>
            <person name="Wortman J."/>
            <person name="Nusbaum C."/>
            <person name="Birren B."/>
        </authorList>
    </citation>
    <scope>NUCLEOTIDE SEQUENCE [LARGE SCALE GENOMIC DNA]</scope>
    <source>
        <strain evidence="2 3">CBS 102226</strain>
    </source>
</reference>
<comment type="similarity">
    <text evidence="1">Belongs to the class I-like SAM-binding methyltransferase superfamily. METTL21 family. EFM6 subfamily.</text>
</comment>
<dbReference type="Pfam" id="PF10294">
    <property type="entry name" value="Methyltransf_16"/>
    <property type="match status" value="1"/>
</dbReference>
<feature type="binding site" evidence="1">
    <location>
        <position position="116"/>
    </location>
    <ligand>
        <name>S-adenosyl-L-methionine</name>
        <dbReference type="ChEBI" id="CHEBI:59789"/>
    </ligand>
</feature>
<dbReference type="PANTHER" id="PTHR14614">
    <property type="entry name" value="HEPATOCELLULAR CARCINOMA-ASSOCIATED ANTIGEN"/>
    <property type="match status" value="1"/>
</dbReference>
<dbReference type="InterPro" id="IPR033684">
    <property type="entry name" value="EFM6"/>
</dbReference>
<dbReference type="GO" id="GO:0005829">
    <property type="term" value="C:cytosol"/>
    <property type="evidence" value="ECO:0007669"/>
    <property type="project" value="TreeGrafter"/>
</dbReference>
<keyword evidence="1" id="KW-0489">Methyltransferase</keyword>